<dbReference type="AlphaFoldDB" id="A0A8T0HB62"/>
<evidence type="ECO:0000313" key="3">
    <source>
        <dbReference type="Proteomes" id="UP000822688"/>
    </source>
</evidence>
<accession>A0A8T0HB62</accession>
<feature type="region of interest" description="Disordered" evidence="1">
    <location>
        <begin position="1"/>
        <end position="20"/>
    </location>
</feature>
<comment type="caution">
    <text evidence="2">The sequence shown here is derived from an EMBL/GenBank/DDBJ whole genome shotgun (WGS) entry which is preliminary data.</text>
</comment>
<proteinExistence type="predicted"/>
<evidence type="ECO:0000256" key="1">
    <source>
        <dbReference type="SAM" id="MobiDB-lite"/>
    </source>
</evidence>
<keyword evidence="3" id="KW-1185">Reference proteome</keyword>
<dbReference type="EMBL" id="CM026427">
    <property type="protein sequence ID" value="KAG0569011.1"/>
    <property type="molecule type" value="Genomic_DNA"/>
</dbReference>
<gene>
    <name evidence="2" type="ORF">KC19_6G058900</name>
</gene>
<reference evidence="2 3" key="1">
    <citation type="submission" date="2020-06" db="EMBL/GenBank/DDBJ databases">
        <title>WGS assembly of Ceratodon purpureus strain R40.</title>
        <authorList>
            <person name="Carey S.B."/>
            <person name="Jenkins J."/>
            <person name="Shu S."/>
            <person name="Lovell J.T."/>
            <person name="Sreedasyam A."/>
            <person name="Maumus F."/>
            <person name="Tiley G.P."/>
            <person name="Fernandez-Pozo N."/>
            <person name="Barry K."/>
            <person name="Chen C."/>
            <person name="Wang M."/>
            <person name="Lipzen A."/>
            <person name="Daum C."/>
            <person name="Saski C.A."/>
            <person name="Payton A.C."/>
            <person name="Mcbreen J.C."/>
            <person name="Conrad R.E."/>
            <person name="Kollar L.M."/>
            <person name="Olsson S."/>
            <person name="Huttunen S."/>
            <person name="Landis J.B."/>
            <person name="Wickett N.J."/>
            <person name="Johnson M.G."/>
            <person name="Rensing S.A."/>
            <person name="Grimwood J."/>
            <person name="Schmutz J."/>
            <person name="Mcdaniel S.F."/>
        </authorList>
    </citation>
    <scope>NUCLEOTIDE SEQUENCE [LARGE SCALE GENOMIC DNA]</scope>
    <source>
        <strain evidence="2 3">R40</strain>
    </source>
</reference>
<name>A0A8T0HB62_CERPU</name>
<protein>
    <submittedName>
        <fullName evidence="2">Uncharacterized protein</fullName>
    </submittedName>
</protein>
<organism evidence="2 3">
    <name type="scientific">Ceratodon purpureus</name>
    <name type="common">Fire moss</name>
    <name type="synonym">Dicranum purpureum</name>
    <dbReference type="NCBI Taxonomy" id="3225"/>
    <lineage>
        <taxon>Eukaryota</taxon>
        <taxon>Viridiplantae</taxon>
        <taxon>Streptophyta</taxon>
        <taxon>Embryophyta</taxon>
        <taxon>Bryophyta</taxon>
        <taxon>Bryophytina</taxon>
        <taxon>Bryopsida</taxon>
        <taxon>Dicranidae</taxon>
        <taxon>Pseudoditrichales</taxon>
        <taxon>Ditrichaceae</taxon>
        <taxon>Ceratodon</taxon>
    </lineage>
</organism>
<sequence length="103" mass="11152">MCRPTTTCPPTAPNLGPLFSSKGQLNDPTLQIPNCTFCLSGTSRHCPLDSNMLMTLNGKLSKSSRASFDQSLEYCVPPSVRELLIQFLHTSSHCHVLTGEGGE</sequence>
<evidence type="ECO:0000313" key="2">
    <source>
        <dbReference type="EMBL" id="KAG0569011.1"/>
    </source>
</evidence>
<dbReference type="Proteomes" id="UP000822688">
    <property type="component" value="Chromosome 6"/>
</dbReference>